<dbReference type="InterPro" id="IPR026341">
    <property type="entry name" value="T9SS_type_B"/>
</dbReference>
<keyword evidence="3" id="KW-1185">Reference proteome</keyword>
<evidence type="ECO:0000256" key="1">
    <source>
        <dbReference type="SAM" id="Phobius"/>
    </source>
</evidence>
<organism evidence="2 3">
    <name type="scientific">Flavobacterium succinicans</name>
    <dbReference type="NCBI Taxonomy" id="29536"/>
    <lineage>
        <taxon>Bacteria</taxon>
        <taxon>Pseudomonadati</taxon>
        <taxon>Bacteroidota</taxon>
        <taxon>Flavobacteriia</taxon>
        <taxon>Flavobacteriales</taxon>
        <taxon>Flavobacteriaceae</taxon>
        <taxon>Flavobacterium</taxon>
    </lineage>
</organism>
<keyword evidence="1" id="KW-0812">Transmembrane</keyword>
<dbReference type="InterPro" id="IPR025667">
    <property type="entry name" value="SprB_repeat"/>
</dbReference>
<accession>A0A1I4R768</accession>
<sequence length="4814" mass="506873">MKKPTILHLLFLEFFTFISKNISLLRKFHLPTFPIVQQSKNRCLSYALAMVGMLFFMSQGSYGQNLKPFNIRFDKNVKGDQLMIGNNILSQDNTNFNDKDSYNSDIDMQYVNIDSDPTTFSSSSAELTVPNSNAPAAACYKIVYAALYWSGIIREGDNTVDRTKFTSIKFKTPVGGYKDITGELIYDAINQSNGIGRDKNRPYACYADVTSLVQPLTDANGTYTVANVLSSTGYNSSTGLSAGWSLYIVYEDPKLPARSITSYDGFSGISGTTTLDITVSGFRTIPKGPVNASFAFAALEGDKKIDGDYLEINGVKQSAATATGTTLRPTDNFFNSSITYIDPNTKKTANFTAPNRTPASSNTLGYDAGIIELKNDNNSAIKNDATSAKITLGSTGDVYFYYFNAIAVEIIEPKIILTKKVLKGGVDAANQPVKLSEVLTYELQFQNVGNDNAKTFTIEDKLPANTNFNYPADIEAPLPAGVTHTYNATTRTITFRIPDNLVNKNGNLSTPIRFKVQVVPTCENLTEPCNNIIKNTAKSKYTGEINTNDGKGFGEDSYSSYSACTISVPESTNFLVGVDDCKKRNDVLCGDNVTISATGGYASYSWSTSPTGIPVIGTSQTLTVTKPGTYYVKNTATPPCVDLEEIITVADYAAKPKNPLIDIADNINPATGLIDKCVNDGSVLPKFFLCGNEAYKDINLSSLGATRITWEKTTCVPDPNLSDLCANVSPTCTWTTAIPDGNTFRADTAGQYRVSIYFGGCFSRFYFNVYKNELNYTVDKKDMICGKDGSITINGLGTNYEYSLSKDSGYQSSNTFNITTEGTYTVFIRQVGVATNPCIFEVKNIPIYKIVFNPIAPVITQPLCHDSKGSIKVYGTAYNGAQYTYELFKGGVSVEKVINSTASEYEFTGKDAGVYTYTVTTQDGCSYNGTAEIIAPAALTASPAITKPLTCENGEITVTPKNGTAPYYYYVNGSTTSQTDPKIVITTAGTYSIRVLDKNNCSYTIPGIKIDANPKPEFTVAGTNINCYGAKTGTIKFNVTNANGYTLAYSIDNGVTYVANGTFSDLPAGTYKPILRYTLSGVNCFETRPDINLTEPTTALSASAGVSELAGCGDGVTIPKNYGRVRITNPQGGVAPYEYSFDNQGTWSSTIMDAYKAPGTYTLYVKDANGCIFSAPVILDPEPAEPVIKATPQIDYNCDGTATSTVTVENPANASYTYEYYLDGVKNTNVPSNVFVNVSSVPNPHSIRVDYKLNSVPTPSNLLFENFGYGADVESPGINTTFYCFERQVVATQCRNSIEINDGDYSVTARIVKPFGPWIQPGDHTPQTVPPTPNGRCLVVNLGDKIGTTDVIYKKVIKDIIPNQPINFELFVKNLLNKTNNQIDCNLAVALVDATGKEIQTFTTGDVPKSELWEKYPKTPITLDPGNNTTLTFIIRSNKSNTNGNDVAIDDIKVFQLPKSCIASKSFPLTIDTGKAFTAEITGTKNVTCNGEINGEITISATNFDTTTGYQYSLDNGTNWDTTVLTTSPYTITNLGPKAYTVAVRPIGSTVTACTKTFPPVNISQPAPIVVNATKTKATCLTGATIDARSTTGGTPAYKFELINTVAPNTVIAFPANGVLPDVAPGTYLIKATDANSCSNPTEYSITIDAVPTISAAVVPSTAMCFDPTTGAEIKVEINGGVGPYSYQTSLNGGTFSASSATFTTLSFTHTAAVTGNYVFRVTDSNGCPAETAQQVINAKVTANAQVTTDLDCDPAPGSPDAVITGTISGGTAPFTVVLTSGQTTGTLAGPVGTATTFTYTTGVSGTYQFEITDAIGCKTTTSATINAKIAVTAKATVTDVKCNGENNGSVILEALTGVAPYTFAITAGTATTGLSTNTTANYSGLAPGTYKYTVTDKKNCQEEFSFEVKQPDAIEINASIKTPYTCDSEAIIEAIATKGNGGFTYVLKRTVATVETTVATNTTGLFPNLTVAGSYTVTATDAKGCPITSAAMPIVALTPPTAMTFKNTPVTCPDNKTDITIDTYTGGFGAVEYRISAPAAAVRPFQSGATFTNLDPGVTYRFEVRDAKNCLFSTTYSVPVLPTLSASGVVVSNVVCVGESNGSIRYTVGGFGNNTPYSYTIDGVAAGSASSPLTGSTFDILVPNLAAGLHELEITNTTTKCSVKASATVAAPSAPLAITPPTISPITCSKATASITINTTGGWGSNSYTVTGTAPVVAPVTQTTRTFNNLAVGDYTASVKDANGCIVSIPFTIAPYTALELTPTVTAACSVAGNTNVIVASATGGSGTYTYSINTGVAPTGALLNTFNVAPGDYIITVRDAFGCIDTETVTVSEVLTATAIKTKDITCSTPEEATIRVDVTGGKADFGYRVNIGGTGFFGPVIPFPTTGSSTLNYTALSLLGTSYQFEITDANGCTRVTNTVNTNTPTPVAATTSITNLTCYQSGNGVVTINPSAGVAPFEYNFNGLGFSNVSTYSNLAASTGLGYPYVVRDSKGCLFNGFAVVNQPFEIEYTVSAVNMKCDLDIKLGSITVSAITNGFGPFNYTLRNLITGAVITHTDPTGASFTFSNLSFGNFEVIVTDSKGCSKTISNIQVLPPPDQLLIDVSATADCTNGATIIVEVKPTVVPATPKYKFGIYDATTAPFTTNLLPPDLTDPFKRTFTSLTPGVTYTFVVYDENTDCYYFQTAPGAVDPLTEMIVSTPVENDVTCTGTDTGGVTFTLSNYDATTVNWEIFTNQTNVSTNVKGTVTTIAPTTVNVTTGLKPGTYYVKFTEVGGSYNGCTSASATFSITESPVLLDLNASATKKDNCNTNAGQIVGVANGGTAPYSFILNSSSTAPALGNPLWNSPSTFNVESGSYYVWVKDSRGCIVGEPVNVILDPSPVIALTVVNKCVAEGAFEILVTENTAGTGAYTISLDDSDFASITLPHTFTGLNSGPHKVIIKDANGCTDTKNITIAAPLKVTPFIDALPTCANNDGQVTLTASGGTGAGTYTYSILPVAGLITNTPTGAVISALPHGTYTITMRDTATPTNCTTTTEVTLSAPTAVVYTATPTAPSCTGTQGNSANGTIDIVLDATNVNPPYTYSITRTLPTPLATVTQDTGLFTGLTAGTYDILVSSARGCSIPDTVVIDDPSPVVASASASAFTCSPTNTPNVTIVTVSAAGGSGTYTFSSDGISYFPSNSIPADNKYAFDVIDTSVSSVTFYTKDANGCTDDIIVPITPFPKLISANATLGTQADCNTPTEIINVAITGGSTPTNFSYQVAIDGGNYGALVPITAGATSFTYPATSIGSFYEFKITDNTTGCSIISNAYTVPVFNTMTVTASAFKNVDCYNSATGQIEINIGNYTGAYTYTILKGGVSTTFTGAGNTTTNPMVLNHGLVAGTDYTVSIAQTAYPSCIKPSNTVIITQPAALDLSRPFVTVKNQNCNTTGAVVTVDDTKILGGKRDYTYVFVLNGSGALPPAGDFKSTKTATFATTVASTDTVVVWVKDANGCYSFVRVPISLDPMPTVTASVASQCPSPAGYTINAVGTGGVGTLEYSLDGISFGTSSSLSVTSPGDYDVWVKDANDCIAKTTGKVKIFEPLQLYADVALSTCTDADGVVTLTASGGSALPANYEYKIGFGGTYGSSNVFGGLAASATPYTFYVRDISTVPSCEKWVDVIMFLPNQNIDFVPVATPVTCNGDSDGTIRVNMAPSTLGVNDNPIYTYALKGTTIGGVPVTIPATGAPLQTSPLFSGLAAGTYTVTVTSGRGCSVSQPIDVDEPDPILVPTPTVVPFGCATGNSSKNATITVTGVTGGSNTYLQYEFIKVGNPIPVQKSDNPIYIEADFSGGSYIVNVYDENGCPGTSAAIDIDPFVQLDKVNVNVTRPITCNPTTEDITVSATTIGGPATNLEYTLVDIDAATGLKGGLYPQQTNTTGNFANLPVANYLITVKNLDTNCEIIGVHYVNEPNTFDLTIDNVVDVTCLNDTNGSARVTLIDRVPSPFDNAGPFDYTLVDALGNSLPGGSSTATGTVNLTNLAKGTYTITATLTNTPFCTVSKNFTIGGPNEALVIGGSHTEITCVTGNNDGSIAATASGGWPGGYEFQLEETLSGTTISAWSTTSTFNGLTAGNYVVKARDPRGCEVFRTVVLTNPTPIAFNAIPSTTLLTCKGDTSATITVSAPTGGQNGNYLYTLNTTSAVPMISSGPQADPVFSNLGAGTYTVTVTDGWGCGTPSAPIVINEPTEVVASLVLATTPTCNILSSITLSATGGTGTYTYSADSAFTVSANPLLYGTFATTTTILNVPVGTYRYYVRDVNGCVSVVSNDVKIEPLPVLKVDLDVQNAKINCKGDTNGVIVATATGGLGNYIYTLLDGTGNPIAFTPVQTTPGNFTQLPAGTYSVRVNSGVDCQVVSVSEVIEEPLTSLTASAVPTPITCNGAANGVITVTASGGTGAIKYAISPRMDQFFDTGVFDQLAPGTYQIIVQDANGCFTLLSEEITEPQPIFVNTVAGSEIQEVCFGDRNAAFDINITGGVAPYSVSIDNINGTYFTGTATQNVFAFNGLTGGDHTVYIKDFNGCTAEWLVALDKSVNLDPKASVVYGCEFNSPSNTVTVALDASVDPTLVDFALDGSTVFQASNIFKNVAPGFHTITARHLNTCEKITTSFEVIGYTQLTLTIADGGLNEIVATGAAGAGNYKYSFDGGNSFSTNNKFIFYKSGDYTVMVRDANGCEATATRYFEFIDIKIPNVFTPNGDGNNDTWLPTNTINYKDLTISIFDRYGRKIANLRVGQGWDGRYNSLELPTGDYWYILKLKNEQDDREFVGHFTLMR</sequence>
<dbReference type="Gene3D" id="2.60.40.740">
    <property type="match status" value="1"/>
</dbReference>
<keyword evidence="1" id="KW-0472">Membrane</keyword>
<gene>
    <name evidence="2" type="ORF">SAMN05444143_101210</name>
</gene>
<dbReference type="Proteomes" id="UP000182961">
    <property type="component" value="Unassembled WGS sequence"/>
</dbReference>
<dbReference type="EMBL" id="FOUT01000001">
    <property type="protein sequence ID" value="SFM47753.1"/>
    <property type="molecule type" value="Genomic_DNA"/>
</dbReference>
<feature type="transmembrane region" description="Helical" evidence="1">
    <location>
        <begin position="6"/>
        <end position="22"/>
    </location>
</feature>
<keyword evidence="1" id="KW-1133">Transmembrane helix</keyword>
<proteinExistence type="predicted"/>
<reference evidence="3" key="1">
    <citation type="submission" date="2016-10" db="EMBL/GenBank/DDBJ databases">
        <authorList>
            <person name="Varghese N."/>
            <person name="Submissions S."/>
        </authorList>
    </citation>
    <scope>NUCLEOTIDE SEQUENCE [LARGE SCALE GENOMIC DNA]</scope>
    <source>
        <strain evidence="3">DSM 4002</strain>
    </source>
</reference>
<dbReference type="NCBIfam" id="TIGR04131">
    <property type="entry name" value="Bac_Flav_CTERM"/>
    <property type="match status" value="1"/>
</dbReference>
<dbReference type="Pfam" id="PF13585">
    <property type="entry name" value="CHU_C"/>
    <property type="match status" value="1"/>
</dbReference>
<dbReference type="Pfam" id="PF13573">
    <property type="entry name" value="SprB"/>
    <property type="match status" value="9"/>
</dbReference>
<feature type="transmembrane region" description="Helical" evidence="1">
    <location>
        <begin position="43"/>
        <end position="62"/>
    </location>
</feature>
<evidence type="ECO:0000313" key="3">
    <source>
        <dbReference type="Proteomes" id="UP000182961"/>
    </source>
</evidence>
<name>A0A1I4R768_9FLAO</name>
<evidence type="ECO:0000313" key="2">
    <source>
        <dbReference type="EMBL" id="SFM47753.1"/>
    </source>
</evidence>
<dbReference type="RefSeq" id="WP_024980595.1">
    <property type="nucleotide sequence ID" value="NZ_CBCRUM010000001.1"/>
</dbReference>
<protein>
    <submittedName>
        <fullName evidence="2">Gliding motility-associated C-terminal domain-containing protein</fullName>
    </submittedName>
</protein>
<dbReference type="eggNOG" id="COG2911">
    <property type="taxonomic scope" value="Bacteria"/>
</dbReference>
<dbReference type="eggNOG" id="COG4932">
    <property type="taxonomic scope" value="Bacteria"/>
</dbReference>